<proteinExistence type="predicted"/>
<dbReference type="HOGENOM" id="CLU_058846_1_0_1"/>
<accession>A0A0A2VYA8</accession>
<protein>
    <recommendedName>
        <fullName evidence="3">Methyltransferase domain-containing protein</fullName>
    </recommendedName>
</protein>
<dbReference type="EMBL" id="ANFO01000917">
    <property type="protein sequence ID" value="KGQ05704.1"/>
    <property type="molecule type" value="Genomic_DNA"/>
</dbReference>
<gene>
    <name evidence="1" type="ORF">BBAD15_g9026</name>
</gene>
<evidence type="ECO:0000313" key="2">
    <source>
        <dbReference type="Proteomes" id="UP000030106"/>
    </source>
</evidence>
<dbReference type="STRING" id="1245745.A0A0A2VYA8"/>
<organism evidence="1 2">
    <name type="scientific">Beauveria bassiana D1-5</name>
    <dbReference type="NCBI Taxonomy" id="1245745"/>
    <lineage>
        <taxon>Eukaryota</taxon>
        <taxon>Fungi</taxon>
        <taxon>Dikarya</taxon>
        <taxon>Ascomycota</taxon>
        <taxon>Pezizomycotina</taxon>
        <taxon>Sordariomycetes</taxon>
        <taxon>Hypocreomycetidae</taxon>
        <taxon>Hypocreales</taxon>
        <taxon>Cordycipitaceae</taxon>
        <taxon>Beauveria</taxon>
    </lineage>
</organism>
<dbReference type="OrthoDB" id="8300214at2759"/>
<dbReference type="AlphaFoldDB" id="A0A0A2VYA8"/>
<sequence length="394" mass="42650">MSTQPDAGTLARLSLHDPAHFGIQHSQTIHRLALLQHWNIAADSKVLELGCGQGDCTTVLADAVGAPYTLGQAQGHISQGPLGSRITWVQQPPLDYLSSLQPSSSTSPTGDESKPFDATVLAHSLWYFSSPSLILSTFSAIKQHSKRLLLAEWSLEAAHPSAQPHVLAALTQASLECRKPKDSDSNVRTVLGPKRLTELAVAAGWKLESETRPSSSTSPTGDESKPFDATVLAHSLWYFSSPSLILSTFSAIKQHSKRLLLAEWSLEAAHPSAQPHVLAALTQASLECRKPKDSDSNVRTVLGPKRLTELAVAAGWKLESETRVQAPEDMLDGQWEVSACLDSSFEEEVEEQVKDGRERAVVLALRDACEASLRGIEGGQKGVKTMDVWVAKFV</sequence>
<evidence type="ECO:0008006" key="3">
    <source>
        <dbReference type="Google" id="ProtNLM"/>
    </source>
</evidence>
<dbReference type="SUPFAM" id="SSF53335">
    <property type="entry name" value="S-adenosyl-L-methionine-dependent methyltransferases"/>
    <property type="match status" value="1"/>
</dbReference>
<dbReference type="Proteomes" id="UP000030106">
    <property type="component" value="Unassembled WGS sequence"/>
</dbReference>
<name>A0A0A2VYA8_BEABA</name>
<reference evidence="1 2" key="1">
    <citation type="submission" date="2012-10" db="EMBL/GenBank/DDBJ databases">
        <title>Genome sequencing and analysis of entomopathogenic fungi Beauveria bassiana D1-5.</title>
        <authorList>
            <person name="Li Q."/>
            <person name="Wang L."/>
            <person name="Zhang Z."/>
            <person name="Wang Q."/>
            <person name="Ren J."/>
            <person name="Wang M."/>
            <person name="Xu W."/>
            <person name="Wang J."/>
            <person name="Lu Y."/>
            <person name="Du Q."/>
            <person name="Sun Z."/>
        </authorList>
    </citation>
    <scope>NUCLEOTIDE SEQUENCE [LARGE SCALE GENOMIC DNA]</scope>
    <source>
        <strain evidence="1 2">D1-5</strain>
    </source>
</reference>
<evidence type="ECO:0000313" key="1">
    <source>
        <dbReference type="EMBL" id="KGQ05704.1"/>
    </source>
</evidence>
<dbReference type="Gene3D" id="3.40.50.150">
    <property type="entry name" value="Vaccinia Virus protein VP39"/>
    <property type="match status" value="1"/>
</dbReference>
<dbReference type="InterPro" id="IPR029063">
    <property type="entry name" value="SAM-dependent_MTases_sf"/>
</dbReference>
<comment type="caution">
    <text evidence="1">The sequence shown here is derived from an EMBL/GenBank/DDBJ whole genome shotgun (WGS) entry which is preliminary data.</text>
</comment>